<sequence length="103" mass="11377">MRIGDNNLNLYSLAQQRPTVPKPVADLPQSAQAAPLPVVLPTAVEPVSDVKKQLLLQHYLPQDSLNSDASVYPQQRAVEAYRQQAQQSELQQLQAILGVDEYA</sequence>
<evidence type="ECO:0000313" key="1">
    <source>
        <dbReference type="EMBL" id="VAW83886.1"/>
    </source>
</evidence>
<gene>
    <name evidence="1" type="ORF">MNBD_GAMMA18-763</name>
</gene>
<dbReference type="EMBL" id="UOFP01000011">
    <property type="protein sequence ID" value="VAW83886.1"/>
    <property type="molecule type" value="Genomic_DNA"/>
</dbReference>
<name>A0A3B0ZTB7_9ZZZZ</name>
<dbReference type="AlphaFoldDB" id="A0A3B0ZTB7"/>
<reference evidence="1" key="1">
    <citation type="submission" date="2018-06" db="EMBL/GenBank/DDBJ databases">
        <authorList>
            <person name="Zhirakovskaya E."/>
        </authorList>
    </citation>
    <scope>NUCLEOTIDE SEQUENCE</scope>
</reference>
<proteinExistence type="predicted"/>
<protein>
    <submittedName>
        <fullName evidence="1">Uncharacterized protein</fullName>
    </submittedName>
</protein>
<accession>A0A3B0ZTB7</accession>
<organism evidence="1">
    <name type="scientific">hydrothermal vent metagenome</name>
    <dbReference type="NCBI Taxonomy" id="652676"/>
    <lineage>
        <taxon>unclassified sequences</taxon>
        <taxon>metagenomes</taxon>
        <taxon>ecological metagenomes</taxon>
    </lineage>
</organism>